<sequence>MYKTRCHCTSLNCLQRLSKKEQSKSFKMGSSYITIRSVLSVLSLIAYILTLILNGFATPNVRPGFLNDLYGNNLSTGDVSDKYSTEITPAGWAFSIWGVIYTWQMLWILYSLSLICRPHAPDVLNWLFHVLFICTCVFNSTWIIIWQRMKITGASIVLFCIAFNLYGLLALSYYRFNKLYDATCSKIDFYAIQALVHNGIAFYATWTTVASLLNMTIAITYVHDVANATASTVALVILTLEILVWFILENTVLERFLRYTVSQYPVLIVALSAIISKHWNSDKRNSIFSLVLLILVCVLFVIRILRVIYKIKTSRCQKTQDFSFKEGQYGAM</sequence>
<dbReference type="PANTHER" id="PTHR33802:SF1">
    <property type="entry name" value="XK-RELATED PROTEIN"/>
    <property type="match status" value="1"/>
</dbReference>
<feature type="transmembrane region" description="Helical" evidence="1">
    <location>
        <begin position="287"/>
        <end position="305"/>
    </location>
</feature>
<evidence type="ECO:0000313" key="2">
    <source>
        <dbReference type="Proteomes" id="UP000515163"/>
    </source>
</evidence>
<dbReference type="GeneID" id="116294562"/>
<dbReference type="PANTHER" id="PTHR33802">
    <property type="entry name" value="SI:CH211-161H7.5-RELATED"/>
    <property type="match status" value="1"/>
</dbReference>
<feature type="transmembrane region" description="Helical" evidence="1">
    <location>
        <begin position="33"/>
        <end position="57"/>
    </location>
</feature>
<keyword evidence="1" id="KW-0472">Membrane</keyword>
<feature type="transmembrane region" description="Helical" evidence="1">
    <location>
        <begin position="124"/>
        <end position="145"/>
    </location>
</feature>
<dbReference type="RefSeq" id="XP_031558048.1">
    <property type="nucleotide sequence ID" value="XM_031702188.1"/>
</dbReference>
<dbReference type="InParanoid" id="A0A6P8HS99"/>
<dbReference type="Proteomes" id="UP000515163">
    <property type="component" value="Unplaced"/>
</dbReference>
<dbReference type="AlphaFoldDB" id="A0A6P8HS99"/>
<protein>
    <submittedName>
        <fullName evidence="3">Uncharacterized protein LOC116294562</fullName>
    </submittedName>
</protein>
<keyword evidence="2" id="KW-1185">Reference proteome</keyword>
<organism evidence="2 3">
    <name type="scientific">Actinia tenebrosa</name>
    <name type="common">Australian red waratah sea anemone</name>
    <dbReference type="NCBI Taxonomy" id="6105"/>
    <lineage>
        <taxon>Eukaryota</taxon>
        <taxon>Metazoa</taxon>
        <taxon>Cnidaria</taxon>
        <taxon>Anthozoa</taxon>
        <taxon>Hexacorallia</taxon>
        <taxon>Actiniaria</taxon>
        <taxon>Actiniidae</taxon>
        <taxon>Actinia</taxon>
    </lineage>
</organism>
<keyword evidence="1" id="KW-0812">Transmembrane</keyword>
<feature type="transmembrane region" description="Helical" evidence="1">
    <location>
        <begin position="195"/>
        <end position="222"/>
    </location>
</feature>
<evidence type="ECO:0000256" key="1">
    <source>
        <dbReference type="SAM" id="Phobius"/>
    </source>
</evidence>
<keyword evidence="1" id="KW-1133">Transmembrane helix</keyword>
<accession>A0A6P8HS99</accession>
<feature type="transmembrane region" description="Helical" evidence="1">
    <location>
        <begin position="228"/>
        <end position="247"/>
    </location>
</feature>
<dbReference type="KEGG" id="aten:116294562"/>
<feature type="transmembrane region" description="Helical" evidence="1">
    <location>
        <begin position="256"/>
        <end position="275"/>
    </location>
</feature>
<feature type="transmembrane region" description="Helical" evidence="1">
    <location>
        <begin position="90"/>
        <end position="112"/>
    </location>
</feature>
<gene>
    <name evidence="3" type="primary">LOC116294562</name>
</gene>
<name>A0A6P8HS99_ACTTE</name>
<dbReference type="OrthoDB" id="5586934at2759"/>
<proteinExistence type="predicted"/>
<evidence type="ECO:0000313" key="3">
    <source>
        <dbReference type="RefSeq" id="XP_031558048.1"/>
    </source>
</evidence>
<feature type="transmembrane region" description="Helical" evidence="1">
    <location>
        <begin position="151"/>
        <end position="174"/>
    </location>
</feature>
<reference evidence="3" key="1">
    <citation type="submission" date="2025-08" db="UniProtKB">
        <authorList>
            <consortium name="RefSeq"/>
        </authorList>
    </citation>
    <scope>IDENTIFICATION</scope>
    <source>
        <tissue evidence="3">Tentacle</tissue>
    </source>
</reference>